<reference evidence="3 4" key="1">
    <citation type="journal article" date="2019" name="Nat. Microbiol.">
        <title>Mediterranean grassland soil C-N compound turnover is dependent on rainfall and depth, and is mediated by genomically divergent microorganisms.</title>
        <authorList>
            <person name="Diamond S."/>
            <person name="Andeer P.F."/>
            <person name="Li Z."/>
            <person name="Crits-Christoph A."/>
            <person name="Burstein D."/>
            <person name="Anantharaman K."/>
            <person name="Lane K.R."/>
            <person name="Thomas B.C."/>
            <person name="Pan C."/>
            <person name="Northen T.R."/>
            <person name="Banfield J.F."/>
        </authorList>
    </citation>
    <scope>NUCLEOTIDE SEQUENCE [LARGE SCALE GENOMIC DNA]</scope>
    <source>
        <strain evidence="3">NP_5</strain>
    </source>
</reference>
<dbReference type="PANTHER" id="PTHR43546:SF9">
    <property type="entry name" value="L-ASCORBATE-6-PHOSPHATE LACTONASE ULAG-RELATED"/>
    <property type="match status" value="1"/>
</dbReference>
<name>A0A537LLI8_9BACT</name>
<dbReference type="Proteomes" id="UP000320393">
    <property type="component" value="Unassembled WGS sequence"/>
</dbReference>
<feature type="domain" description="Metallo-beta-lactamase" evidence="2">
    <location>
        <begin position="20"/>
        <end position="214"/>
    </location>
</feature>
<organism evidence="3 4">
    <name type="scientific">Candidatus Segetimicrobium genomatis</name>
    <dbReference type="NCBI Taxonomy" id="2569760"/>
    <lineage>
        <taxon>Bacteria</taxon>
        <taxon>Bacillati</taxon>
        <taxon>Candidatus Sysuimicrobiota</taxon>
        <taxon>Candidatus Sysuimicrobiia</taxon>
        <taxon>Candidatus Sysuimicrobiales</taxon>
        <taxon>Candidatus Segetimicrobiaceae</taxon>
        <taxon>Candidatus Segetimicrobium</taxon>
    </lineage>
</organism>
<evidence type="ECO:0000259" key="2">
    <source>
        <dbReference type="Pfam" id="PF12706"/>
    </source>
</evidence>
<evidence type="ECO:0000256" key="1">
    <source>
        <dbReference type="ARBA" id="ARBA00022801"/>
    </source>
</evidence>
<accession>A0A537LLI8</accession>
<evidence type="ECO:0000313" key="4">
    <source>
        <dbReference type="Proteomes" id="UP000320393"/>
    </source>
</evidence>
<gene>
    <name evidence="3" type="ORF">E6H02_09530</name>
</gene>
<sequence length="251" mass="26938">MEIRLVRHATLAVRFHGVTVLVDPMLGDVGANPPVPNSPNPRPNPLVPLPQPGPALMDGVDLVLITHTHRDHFDDAAAALVPKHLPLIGQPEYAAKFRGLGFTRVYPVTDLLRWEGIEVHRTGGQHGVGEVGRRMAPVSGFALRAPGERTLYIPGDTVWCREVEEALRLHAPAVTVVNAGAAQFLEGGPITMTAEDVIDVARRAQGTKIVAVHMEAINHCVLTRAALASSSAAAGISDRVWIPRDGESKSF</sequence>
<dbReference type="EMBL" id="VBAM01000373">
    <property type="protein sequence ID" value="TMJ08874.1"/>
    <property type="molecule type" value="Genomic_DNA"/>
</dbReference>
<keyword evidence="1 3" id="KW-0378">Hydrolase</keyword>
<proteinExistence type="predicted"/>
<dbReference type="InterPro" id="IPR001279">
    <property type="entry name" value="Metallo-B-lactamas"/>
</dbReference>
<dbReference type="InterPro" id="IPR050114">
    <property type="entry name" value="UPF0173_UPF0282_UlaG_hydrolase"/>
</dbReference>
<dbReference type="AlphaFoldDB" id="A0A537LLI8"/>
<dbReference type="Gene3D" id="3.60.15.10">
    <property type="entry name" value="Ribonuclease Z/Hydroxyacylglutathione hydrolase-like"/>
    <property type="match status" value="1"/>
</dbReference>
<comment type="caution">
    <text evidence="3">The sequence shown here is derived from an EMBL/GenBank/DDBJ whole genome shotgun (WGS) entry which is preliminary data.</text>
</comment>
<dbReference type="PANTHER" id="PTHR43546">
    <property type="entry name" value="UPF0173 METAL-DEPENDENT HYDROLASE MJ1163-RELATED"/>
    <property type="match status" value="1"/>
</dbReference>
<dbReference type="SUPFAM" id="SSF56281">
    <property type="entry name" value="Metallo-hydrolase/oxidoreductase"/>
    <property type="match status" value="1"/>
</dbReference>
<dbReference type="GO" id="GO:0016787">
    <property type="term" value="F:hydrolase activity"/>
    <property type="evidence" value="ECO:0007669"/>
    <property type="project" value="UniProtKB-KW"/>
</dbReference>
<protein>
    <submittedName>
        <fullName evidence="3">MBL fold metallo-hydrolase</fullName>
    </submittedName>
</protein>
<dbReference type="InterPro" id="IPR036866">
    <property type="entry name" value="RibonucZ/Hydroxyglut_hydro"/>
</dbReference>
<dbReference type="Pfam" id="PF12706">
    <property type="entry name" value="Lactamase_B_2"/>
    <property type="match status" value="1"/>
</dbReference>
<evidence type="ECO:0000313" key="3">
    <source>
        <dbReference type="EMBL" id="TMJ08874.1"/>
    </source>
</evidence>